<proteinExistence type="predicted"/>
<evidence type="ECO:0000313" key="4">
    <source>
        <dbReference type="Proteomes" id="UP000673394"/>
    </source>
</evidence>
<feature type="chain" id="PRO_5045757097" evidence="2">
    <location>
        <begin position="25"/>
        <end position="603"/>
    </location>
</feature>
<dbReference type="SUPFAM" id="SSF53850">
    <property type="entry name" value="Periplasmic binding protein-like II"/>
    <property type="match status" value="1"/>
</dbReference>
<feature type="region of interest" description="Disordered" evidence="1">
    <location>
        <begin position="29"/>
        <end position="57"/>
    </location>
</feature>
<gene>
    <name evidence="3" type="ORF">I8J30_25565</name>
</gene>
<dbReference type="EMBL" id="JAGKSP010000015">
    <property type="protein sequence ID" value="MBP3966076.1"/>
    <property type="molecule type" value="Genomic_DNA"/>
</dbReference>
<dbReference type="PANTHER" id="PTHR43649:SF12">
    <property type="entry name" value="DIACETYLCHITOBIOSE BINDING PROTEIN DASA"/>
    <property type="match status" value="1"/>
</dbReference>
<evidence type="ECO:0000313" key="3">
    <source>
        <dbReference type="EMBL" id="MBP3966076.1"/>
    </source>
</evidence>
<dbReference type="InterPro" id="IPR050490">
    <property type="entry name" value="Bact_solute-bd_prot1"/>
</dbReference>
<organism evidence="3 4">
    <name type="scientific">Paenibacillus lignilyticus</name>
    <dbReference type="NCBI Taxonomy" id="1172615"/>
    <lineage>
        <taxon>Bacteria</taxon>
        <taxon>Bacillati</taxon>
        <taxon>Bacillota</taxon>
        <taxon>Bacilli</taxon>
        <taxon>Bacillales</taxon>
        <taxon>Paenibacillaceae</taxon>
        <taxon>Paenibacillus</taxon>
    </lineage>
</organism>
<feature type="signal peptide" evidence="2">
    <location>
        <begin position="1"/>
        <end position="24"/>
    </location>
</feature>
<comment type="caution">
    <text evidence="3">The sequence shown here is derived from an EMBL/GenBank/DDBJ whole genome shotgun (WGS) entry which is preliminary data.</text>
</comment>
<dbReference type="PANTHER" id="PTHR43649">
    <property type="entry name" value="ARABINOSE-BINDING PROTEIN-RELATED"/>
    <property type="match status" value="1"/>
</dbReference>
<dbReference type="Gene3D" id="3.40.190.10">
    <property type="entry name" value="Periplasmic binding protein-like II"/>
    <property type="match status" value="2"/>
</dbReference>
<dbReference type="RefSeq" id="WP_210662975.1">
    <property type="nucleotide sequence ID" value="NZ_JAGKSP010000015.1"/>
</dbReference>
<name>A0ABS5CJN4_9BACL</name>
<keyword evidence="2" id="KW-0732">Signal</keyword>
<sequence>MKRYAKLAKGVTLSLVLGMLPTLAACSDSNNSNQEAANNSATATNNQAANNGAAATNEKPAADIWNQKFDPPITITTAVVDDGASRGNAFKPGESMEDNVHTRWMKENMGIDIKFDFIVTKPEDYDTKIRLLLSSNGKLPDVFSAPGDSVQNLIAADRVMPLDEAIEKYAHPEYKKILEKYNYALGGVKRDGKLYGLPSFFMGDEGTVMWIRKDWLDTLGLQPPKTVAELENVLKQFTENDPDGNGKADTFGLAVPLKEGPWTWMGQTDAIVGAFTKQMINTYDVTSYWNLGDDGKLSYGAIHPDAKKYLETMRDWMSKGYMDKEAGIKDPMKASEMAASGKAGVMFGPFWMGDWPLSDVTKLNPKADFEPFELPAGADGTVGRAEKSITGGFTMFNKDFKDIEAWFAYFNKIFAKNLEQEGDPYFDPRFKDGYHEGYDYVNMDGKIIKGNYKDAGVPEDKWPLKDGSRMDMRFMIASIIGGTTTIPFSNDAPIKKFLADPNAEPLTTREFDVKQMAKKQIVAAGVRMNQGIEEGKNYFTGPMTATMKSKGELLKKLATESYLKIIYGEKPLEFFDEFAKQWLDNGGEKITEEVNEWYAESIK</sequence>
<keyword evidence="4" id="KW-1185">Reference proteome</keyword>
<evidence type="ECO:0000256" key="2">
    <source>
        <dbReference type="SAM" id="SignalP"/>
    </source>
</evidence>
<dbReference type="Proteomes" id="UP000673394">
    <property type="component" value="Unassembled WGS sequence"/>
</dbReference>
<reference evidence="3 4" key="1">
    <citation type="submission" date="2021-04" db="EMBL/GenBank/DDBJ databases">
        <title>Paenibacillus sp. DLE-14 whole genome sequence.</title>
        <authorList>
            <person name="Ham Y.J."/>
        </authorList>
    </citation>
    <scope>NUCLEOTIDE SEQUENCE [LARGE SCALE GENOMIC DNA]</scope>
    <source>
        <strain evidence="3 4">DLE-14</strain>
    </source>
</reference>
<protein>
    <submittedName>
        <fullName evidence="3">Extracellular solute-binding protein</fullName>
    </submittedName>
</protein>
<dbReference type="PROSITE" id="PS51257">
    <property type="entry name" value="PROKAR_LIPOPROTEIN"/>
    <property type="match status" value="1"/>
</dbReference>
<evidence type="ECO:0000256" key="1">
    <source>
        <dbReference type="SAM" id="MobiDB-lite"/>
    </source>
</evidence>
<accession>A0ABS5CJN4</accession>